<dbReference type="Proteomes" id="UP000029424">
    <property type="component" value="Chromosome 1"/>
</dbReference>
<keyword evidence="10" id="KW-0998">Cell outer membrane</keyword>
<dbReference type="EMBL" id="CP008726">
    <property type="protein sequence ID" value="AIO67959.1"/>
    <property type="molecule type" value="Genomic_DNA"/>
</dbReference>
<dbReference type="AlphaFoldDB" id="A0AAI8B9K1"/>
<keyword evidence="7" id="KW-0732">Signal</keyword>
<dbReference type="KEGG" id="bok:DM82_2791"/>
<comment type="similarity">
    <text evidence="3">Belongs to the autotransporter-2 (AT-2) (TC 1.B.40) family.</text>
</comment>
<dbReference type="GO" id="GO:0009986">
    <property type="term" value="C:cell surface"/>
    <property type="evidence" value="ECO:0007669"/>
    <property type="project" value="UniProtKB-SubCell"/>
</dbReference>
<dbReference type="InterPro" id="IPR045584">
    <property type="entry name" value="Pilin-like"/>
</dbReference>
<keyword evidence="5" id="KW-1134">Transmembrane beta strand</keyword>
<evidence type="ECO:0000256" key="5">
    <source>
        <dbReference type="ARBA" id="ARBA00022452"/>
    </source>
</evidence>
<evidence type="ECO:0000256" key="9">
    <source>
        <dbReference type="ARBA" id="ARBA00023136"/>
    </source>
</evidence>
<keyword evidence="9" id="KW-0472">Membrane</keyword>
<evidence type="ECO:0000256" key="6">
    <source>
        <dbReference type="ARBA" id="ARBA00022692"/>
    </source>
</evidence>
<evidence type="ECO:0000256" key="8">
    <source>
        <dbReference type="ARBA" id="ARBA00022927"/>
    </source>
</evidence>
<dbReference type="InterPro" id="IPR011049">
    <property type="entry name" value="Serralysin-like_metalloprot_C"/>
</dbReference>
<dbReference type="GO" id="GO:0015031">
    <property type="term" value="P:protein transport"/>
    <property type="evidence" value="ECO:0007669"/>
    <property type="project" value="UniProtKB-KW"/>
</dbReference>
<evidence type="ECO:0000259" key="11">
    <source>
        <dbReference type="Pfam" id="PF03895"/>
    </source>
</evidence>
<comment type="subcellular location">
    <subcellularLocation>
        <location evidence="2">Cell outer membrane</location>
    </subcellularLocation>
    <subcellularLocation>
        <location evidence="1">Cell surface</location>
    </subcellularLocation>
</comment>
<dbReference type="Gene3D" id="2.150.10.10">
    <property type="entry name" value="Serralysin-like metalloprotease, C-terminal"/>
    <property type="match status" value="1"/>
</dbReference>
<keyword evidence="14" id="KW-1185">Reference proteome</keyword>
<gene>
    <name evidence="13" type="ORF">DM82_2791</name>
</gene>
<feature type="domain" description="Trimeric autotransporter adhesin YadA-like stalk" evidence="12">
    <location>
        <begin position="2"/>
        <end position="25"/>
    </location>
</feature>
<protein>
    <submittedName>
        <fullName evidence="13">Coiled stalk of trimeric autotransporter adhesin family protein</fullName>
    </submittedName>
</protein>
<proteinExistence type="inferred from homology"/>
<evidence type="ECO:0000256" key="1">
    <source>
        <dbReference type="ARBA" id="ARBA00004241"/>
    </source>
</evidence>
<dbReference type="SUPFAM" id="SSF54523">
    <property type="entry name" value="Pili subunits"/>
    <property type="match status" value="1"/>
</dbReference>
<reference evidence="13 14" key="1">
    <citation type="submission" date="2014-06" db="EMBL/GenBank/DDBJ databases">
        <authorList>
            <person name="Bishop-Lilly K.A."/>
            <person name="Broomall S.M."/>
            <person name="Chain P.S."/>
            <person name="Chertkov O."/>
            <person name="Coyne S.R."/>
            <person name="Daligault H.E."/>
            <person name="Davenport K.W."/>
            <person name="Erkkila T."/>
            <person name="Frey K.G."/>
            <person name="Gibbons H.S."/>
            <person name="Gu W."/>
            <person name="Jaissle J."/>
            <person name="Johnson S.L."/>
            <person name="Koroleva G.I."/>
            <person name="Ladner J.T."/>
            <person name="Lo C.-C."/>
            <person name="Minogue T.D."/>
            <person name="Munk C."/>
            <person name="Palacios G.F."/>
            <person name="Redden C.L."/>
            <person name="Rosenzweig C.N."/>
            <person name="Scholz M.B."/>
            <person name="Teshima H."/>
            <person name="Xu Y."/>
        </authorList>
    </citation>
    <scope>NUCLEOTIDE SEQUENCE [LARGE SCALE GENOMIC DNA]</scope>
    <source>
        <strain evidence="13 14">EO147</strain>
    </source>
</reference>
<evidence type="ECO:0000256" key="7">
    <source>
        <dbReference type="ARBA" id="ARBA00022729"/>
    </source>
</evidence>
<dbReference type="GO" id="GO:0009279">
    <property type="term" value="C:cell outer membrane"/>
    <property type="evidence" value="ECO:0007669"/>
    <property type="project" value="UniProtKB-SubCell"/>
</dbReference>
<name>A0AAI8B9K1_9BURK</name>
<feature type="domain" description="Trimeric autotransporter adhesin YadA-like C-terminal membrane anchor" evidence="11">
    <location>
        <begin position="61"/>
        <end position="118"/>
    </location>
</feature>
<evidence type="ECO:0000256" key="3">
    <source>
        <dbReference type="ARBA" id="ARBA00005848"/>
    </source>
</evidence>
<organism evidence="13 14">
    <name type="scientific">Burkholderia oklahomensis</name>
    <dbReference type="NCBI Taxonomy" id="342113"/>
    <lineage>
        <taxon>Bacteria</taxon>
        <taxon>Pseudomonadati</taxon>
        <taxon>Pseudomonadota</taxon>
        <taxon>Betaproteobacteria</taxon>
        <taxon>Burkholderiales</taxon>
        <taxon>Burkholderiaceae</taxon>
        <taxon>Burkholderia</taxon>
        <taxon>pseudomallei group</taxon>
    </lineage>
</organism>
<sequence length="119" mass="12276">MHVAPGTKGTDAVNVNQLNSALTTIGLRSDRRFGDLQRQIDATARSAYSGVAAVTALTMIPDVDRNKTLSIGIGVGSYKGCHAIALGGTAWLAANLKIRTGIGLSSEGKTVGVGASWQH</sequence>
<evidence type="ECO:0000256" key="4">
    <source>
        <dbReference type="ARBA" id="ARBA00022448"/>
    </source>
</evidence>
<evidence type="ECO:0000259" key="12">
    <source>
        <dbReference type="Pfam" id="PF05662"/>
    </source>
</evidence>
<accession>A0AAI8B9K1</accession>
<dbReference type="Pfam" id="PF05662">
    <property type="entry name" value="YadA_stalk"/>
    <property type="match status" value="1"/>
</dbReference>
<evidence type="ECO:0000256" key="10">
    <source>
        <dbReference type="ARBA" id="ARBA00023237"/>
    </source>
</evidence>
<evidence type="ECO:0000256" key="2">
    <source>
        <dbReference type="ARBA" id="ARBA00004442"/>
    </source>
</evidence>
<dbReference type="Gene3D" id="3.30.1300.30">
    <property type="entry name" value="GSPII I/J protein-like"/>
    <property type="match status" value="1"/>
</dbReference>
<evidence type="ECO:0000313" key="13">
    <source>
        <dbReference type="EMBL" id="AIO67959.1"/>
    </source>
</evidence>
<dbReference type="Pfam" id="PF03895">
    <property type="entry name" value="YadA_anchor"/>
    <property type="match status" value="1"/>
</dbReference>
<keyword evidence="4" id="KW-0813">Transport</keyword>
<keyword evidence="8" id="KW-0653">Protein transport</keyword>
<dbReference type="InterPro" id="IPR005594">
    <property type="entry name" value="YadA_C"/>
</dbReference>
<evidence type="ECO:0000313" key="14">
    <source>
        <dbReference type="Proteomes" id="UP000029424"/>
    </source>
</evidence>
<keyword evidence="6" id="KW-0812">Transmembrane</keyword>
<dbReference type="InterPro" id="IPR008635">
    <property type="entry name" value="Coiled_stalk_dom"/>
</dbReference>